<reference evidence="2" key="2">
    <citation type="submission" date="2020-07" db="EMBL/GenBank/DDBJ databases">
        <authorList>
            <person name="Vera ALvarez R."/>
            <person name="Arias-Moreno D.M."/>
            <person name="Jimenez-Jacinto V."/>
            <person name="Jimenez-Bremont J.F."/>
            <person name="Swaminathan K."/>
            <person name="Moose S.P."/>
            <person name="Guerrero-Gonzalez M.L."/>
            <person name="Marino-Ramirez L."/>
            <person name="Landsman D."/>
            <person name="Rodriguez-Kessler M."/>
            <person name="Delgado-Sanchez P."/>
        </authorList>
    </citation>
    <scope>NUCLEOTIDE SEQUENCE</scope>
    <source>
        <tissue evidence="2">Cladode</tissue>
    </source>
</reference>
<dbReference type="AlphaFoldDB" id="A0A7C9EWW9"/>
<keyword evidence="1" id="KW-0472">Membrane</keyword>
<proteinExistence type="predicted"/>
<keyword evidence="1" id="KW-1133">Transmembrane helix</keyword>
<evidence type="ECO:0000313" key="2">
    <source>
        <dbReference type="EMBL" id="MBA4674825.1"/>
    </source>
</evidence>
<reference evidence="2" key="1">
    <citation type="journal article" date="2013" name="J. Plant Res.">
        <title>Effect of fungi and light on seed germination of three Opuntia species from semiarid lands of central Mexico.</title>
        <authorList>
            <person name="Delgado-Sanchez P."/>
            <person name="Jimenez-Bremont J.F."/>
            <person name="Guerrero-Gonzalez Mde L."/>
            <person name="Flores J."/>
        </authorList>
    </citation>
    <scope>NUCLEOTIDE SEQUENCE</scope>
    <source>
        <tissue evidence="2">Cladode</tissue>
    </source>
</reference>
<protein>
    <submittedName>
        <fullName evidence="2">Uncharacterized protein</fullName>
    </submittedName>
</protein>
<sequence>MNRQSCPLFQSTNKKFRVPLFLILWDIQIKETALKGFIKEGFTTLPSNSLTSMLELMIIIVILMMILLMGSFKKWSLGCNGSCPHRREKIQRSGSAKSRQRI</sequence>
<accession>A0A7C9EWW9</accession>
<name>A0A7C9EWW9_OPUST</name>
<feature type="transmembrane region" description="Helical" evidence="1">
    <location>
        <begin position="50"/>
        <end position="68"/>
    </location>
</feature>
<keyword evidence="1" id="KW-0812">Transmembrane</keyword>
<evidence type="ECO:0000256" key="1">
    <source>
        <dbReference type="SAM" id="Phobius"/>
    </source>
</evidence>
<dbReference type="EMBL" id="GISG01264477">
    <property type="protein sequence ID" value="MBA4674825.1"/>
    <property type="molecule type" value="Transcribed_RNA"/>
</dbReference>
<organism evidence="2">
    <name type="scientific">Opuntia streptacantha</name>
    <name type="common">Prickly pear cactus</name>
    <name type="synonym">Opuntia cardona</name>
    <dbReference type="NCBI Taxonomy" id="393608"/>
    <lineage>
        <taxon>Eukaryota</taxon>
        <taxon>Viridiplantae</taxon>
        <taxon>Streptophyta</taxon>
        <taxon>Embryophyta</taxon>
        <taxon>Tracheophyta</taxon>
        <taxon>Spermatophyta</taxon>
        <taxon>Magnoliopsida</taxon>
        <taxon>eudicotyledons</taxon>
        <taxon>Gunneridae</taxon>
        <taxon>Pentapetalae</taxon>
        <taxon>Caryophyllales</taxon>
        <taxon>Cactineae</taxon>
        <taxon>Cactaceae</taxon>
        <taxon>Opuntioideae</taxon>
        <taxon>Opuntia</taxon>
    </lineage>
</organism>